<feature type="region of interest" description="Disordered" evidence="1">
    <location>
        <begin position="83"/>
        <end position="111"/>
    </location>
</feature>
<evidence type="ECO:0000313" key="3">
    <source>
        <dbReference type="Proteomes" id="UP001221898"/>
    </source>
</evidence>
<keyword evidence="3" id="KW-1185">Reference proteome</keyword>
<sequence>MTEWWYTHRQSQHNIWEEPSFHAIQLSRIGARGPVIFLGTDCAGRDVRSESRHFSEDEGGLPRRLHRRREPLALRRAHGIVNSLTVEGSRQRGATGAPPNGPGERRGATRH</sequence>
<dbReference type="AlphaFoldDB" id="A0AAD7WFJ6"/>
<dbReference type="Proteomes" id="UP001221898">
    <property type="component" value="Unassembled WGS sequence"/>
</dbReference>
<protein>
    <submittedName>
        <fullName evidence="2">Uncharacterized protein</fullName>
    </submittedName>
</protein>
<reference evidence="2" key="1">
    <citation type="journal article" date="2023" name="Science">
        <title>Genome structures resolve the early diversification of teleost fishes.</title>
        <authorList>
            <person name="Parey E."/>
            <person name="Louis A."/>
            <person name="Montfort J."/>
            <person name="Bouchez O."/>
            <person name="Roques C."/>
            <person name="Iampietro C."/>
            <person name="Lluch J."/>
            <person name="Castinel A."/>
            <person name="Donnadieu C."/>
            <person name="Desvignes T."/>
            <person name="Floi Bucao C."/>
            <person name="Jouanno E."/>
            <person name="Wen M."/>
            <person name="Mejri S."/>
            <person name="Dirks R."/>
            <person name="Jansen H."/>
            <person name="Henkel C."/>
            <person name="Chen W.J."/>
            <person name="Zahm M."/>
            <person name="Cabau C."/>
            <person name="Klopp C."/>
            <person name="Thompson A.W."/>
            <person name="Robinson-Rechavi M."/>
            <person name="Braasch I."/>
            <person name="Lecointre G."/>
            <person name="Bobe J."/>
            <person name="Postlethwait J.H."/>
            <person name="Berthelot C."/>
            <person name="Roest Crollius H."/>
            <person name="Guiguen Y."/>
        </authorList>
    </citation>
    <scope>NUCLEOTIDE SEQUENCE</scope>
    <source>
        <strain evidence="2">NC1722</strain>
    </source>
</reference>
<name>A0AAD7WFJ6_9TELE</name>
<accession>A0AAD7WFJ6</accession>
<evidence type="ECO:0000256" key="1">
    <source>
        <dbReference type="SAM" id="MobiDB-lite"/>
    </source>
</evidence>
<comment type="caution">
    <text evidence="2">The sequence shown here is derived from an EMBL/GenBank/DDBJ whole genome shotgun (WGS) entry which is preliminary data.</text>
</comment>
<evidence type="ECO:0000313" key="2">
    <source>
        <dbReference type="EMBL" id="KAJ8394094.1"/>
    </source>
</evidence>
<dbReference type="EMBL" id="JAINUG010000129">
    <property type="protein sequence ID" value="KAJ8394094.1"/>
    <property type="molecule type" value="Genomic_DNA"/>
</dbReference>
<proteinExistence type="predicted"/>
<gene>
    <name evidence="2" type="ORF">AAFF_G00048990</name>
</gene>
<organism evidence="2 3">
    <name type="scientific">Aldrovandia affinis</name>
    <dbReference type="NCBI Taxonomy" id="143900"/>
    <lineage>
        <taxon>Eukaryota</taxon>
        <taxon>Metazoa</taxon>
        <taxon>Chordata</taxon>
        <taxon>Craniata</taxon>
        <taxon>Vertebrata</taxon>
        <taxon>Euteleostomi</taxon>
        <taxon>Actinopterygii</taxon>
        <taxon>Neopterygii</taxon>
        <taxon>Teleostei</taxon>
        <taxon>Notacanthiformes</taxon>
        <taxon>Halosauridae</taxon>
        <taxon>Aldrovandia</taxon>
    </lineage>
</organism>
<feature type="region of interest" description="Disordered" evidence="1">
    <location>
        <begin position="48"/>
        <end position="69"/>
    </location>
</feature>